<dbReference type="InterPro" id="IPR051340">
    <property type="entry name" value="Haloalkane_dehalogenase"/>
</dbReference>
<dbReference type="PANTHER" id="PTHR42977:SF1">
    <property type="entry name" value="BLR6576 PROTEIN"/>
    <property type="match status" value="1"/>
</dbReference>
<dbReference type="Proteomes" id="UP000547058">
    <property type="component" value="Unassembled WGS sequence"/>
</dbReference>
<feature type="domain" description="AB hydrolase-1" evidence="1">
    <location>
        <begin position="35"/>
        <end position="278"/>
    </location>
</feature>
<organism evidence="2 3">
    <name type="scientific">Stenotrophomonas tumulicola</name>
    <dbReference type="NCBI Taxonomy" id="1685415"/>
    <lineage>
        <taxon>Bacteria</taxon>
        <taxon>Pseudomonadati</taxon>
        <taxon>Pseudomonadota</taxon>
        <taxon>Gammaproteobacteria</taxon>
        <taxon>Lysobacterales</taxon>
        <taxon>Lysobacteraceae</taxon>
        <taxon>Stenotrophomonas</taxon>
    </lineage>
</organism>
<dbReference type="InterPro" id="IPR000073">
    <property type="entry name" value="AB_hydrolase_1"/>
</dbReference>
<proteinExistence type="predicted"/>
<dbReference type="FunFam" id="3.40.50.1820:FF:000173">
    <property type="entry name" value="Alpha/beta hydrolase"/>
    <property type="match status" value="1"/>
</dbReference>
<dbReference type="Pfam" id="PF00561">
    <property type="entry name" value="Abhydrolase_1"/>
    <property type="match status" value="1"/>
</dbReference>
<dbReference type="Gene3D" id="3.40.50.1820">
    <property type="entry name" value="alpha/beta hydrolase"/>
    <property type="match status" value="1"/>
</dbReference>
<dbReference type="AlphaFoldDB" id="A0A7W3FNC0"/>
<gene>
    <name evidence="2" type="ORF">H4O11_13175</name>
</gene>
<comment type="caution">
    <text evidence="2">The sequence shown here is derived from an EMBL/GenBank/DDBJ whole genome shotgun (WGS) entry which is preliminary data.</text>
</comment>
<dbReference type="GO" id="GO:0004301">
    <property type="term" value="F:epoxide hydrolase activity"/>
    <property type="evidence" value="ECO:0007669"/>
    <property type="project" value="TreeGrafter"/>
</dbReference>
<sequence>MSLPDPPDPRRLAFNTLQVGEVEVFYREAGPKDGPVLLLLHGFPSSSHMFRDLMPLLACRYRVIAPDLPGFGNTKAPPRGRFDYTFDNLYSIIEGFTEALQLEKYSLYVFDYGAPVGFRLAAANPGKVTAIISQNGNAYLEGFSDQWGPWQAYWREPSAANREACRASLSPETIRDWQYGTGADPTRLSPDGYTLDIHYMARAGAEDIQLDLILDYRSNVAAYPAFQQYFRDHQPPLLAVWGKHDPAFIPPGAKAYQRDIADAEIHLLDAGHFALETHAMDVAGLIIEFLDRRL</sequence>
<evidence type="ECO:0000313" key="2">
    <source>
        <dbReference type="EMBL" id="MBA8682749.1"/>
    </source>
</evidence>
<dbReference type="RefSeq" id="WP_182339877.1">
    <property type="nucleotide sequence ID" value="NZ_JACGXS010000006.1"/>
</dbReference>
<dbReference type="SUPFAM" id="SSF53474">
    <property type="entry name" value="alpha/beta-Hydrolases"/>
    <property type="match status" value="1"/>
</dbReference>
<keyword evidence="2" id="KW-0378">Hydrolase</keyword>
<evidence type="ECO:0000313" key="3">
    <source>
        <dbReference type="Proteomes" id="UP000547058"/>
    </source>
</evidence>
<dbReference type="EMBL" id="JACGXS010000006">
    <property type="protein sequence ID" value="MBA8682749.1"/>
    <property type="molecule type" value="Genomic_DNA"/>
</dbReference>
<keyword evidence="3" id="KW-1185">Reference proteome</keyword>
<dbReference type="PANTHER" id="PTHR42977">
    <property type="entry name" value="HYDROLASE-RELATED"/>
    <property type="match status" value="1"/>
</dbReference>
<reference evidence="2 3" key="1">
    <citation type="submission" date="2020-08" db="EMBL/GenBank/DDBJ databases">
        <title>Stenotrophomonas tumulicola JCM 30961.</title>
        <authorList>
            <person name="Deng Y."/>
        </authorList>
    </citation>
    <scope>NUCLEOTIDE SEQUENCE [LARGE SCALE GENOMIC DNA]</scope>
    <source>
        <strain evidence="2 3">JCM 30961</strain>
    </source>
</reference>
<accession>A0A7W3FNC0</accession>
<dbReference type="InterPro" id="IPR029058">
    <property type="entry name" value="AB_hydrolase_fold"/>
</dbReference>
<name>A0A7W3FNC0_9GAMM</name>
<protein>
    <submittedName>
        <fullName evidence="2">Alpha/beta hydrolase</fullName>
    </submittedName>
</protein>
<evidence type="ECO:0000259" key="1">
    <source>
        <dbReference type="Pfam" id="PF00561"/>
    </source>
</evidence>